<keyword evidence="4" id="KW-1185">Reference proteome</keyword>
<organism evidence="3">
    <name type="scientific">Thiothrix subterranea</name>
    <dbReference type="NCBI Taxonomy" id="2735563"/>
    <lineage>
        <taxon>Bacteria</taxon>
        <taxon>Pseudomonadati</taxon>
        <taxon>Pseudomonadota</taxon>
        <taxon>Gammaproteobacteria</taxon>
        <taxon>Thiotrichales</taxon>
        <taxon>Thiotrichaceae</taxon>
        <taxon>Thiothrix</taxon>
    </lineage>
</organism>
<dbReference type="Proteomes" id="UP001229862">
    <property type="component" value="Chromosome"/>
</dbReference>
<accession>A0AA51MJB8</accession>
<sequence length="190" mass="21624">MYSLLGVSGFAGLDHNLYNDLLERAVKALKSGDVGAIHESPLRWHNNRTTVELGAPALIPDDYLPDVHARLILYKRIASAESQAALDELRVEMIDRFGLLPEPTKTLFSVTRVKLLAQELGIRKLDMHVKGGRIIFDDKPNIDPMKVITLIQKRPWVFKLDGQDKLRFEIELPTVEEREEHTRQLKPLSP</sequence>
<dbReference type="InterPro" id="IPR005118">
    <property type="entry name" value="TRCF_C"/>
</dbReference>
<dbReference type="EMBL" id="CP133217">
    <property type="protein sequence ID" value="WML85278.1"/>
    <property type="molecule type" value="Genomic_DNA"/>
</dbReference>
<gene>
    <name evidence="2" type="ORF">RCC75_21090</name>
    <name evidence="3" type="ORF">RCG00_13330</name>
</gene>
<dbReference type="SUPFAM" id="SSF143517">
    <property type="entry name" value="TRCF domain-like"/>
    <property type="match status" value="1"/>
</dbReference>
<dbReference type="AlphaFoldDB" id="A0AA51MJB8"/>
<evidence type="ECO:0000313" key="3">
    <source>
        <dbReference type="EMBL" id="WML85278.1"/>
    </source>
</evidence>
<evidence type="ECO:0000313" key="4">
    <source>
        <dbReference type="Proteomes" id="UP001223336"/>
    </source>
</evidence>
<dbReference type="Gene3D" id="3.90.1150.50">
    <property type="entry name" value="Transcription-repair-coupling factor, D7 domain"/>
    <property type="match status" value="1"/>
</dbReference>
<feature type="domain" description="Transcription-repair-coupling factor C-terminal" evidence="1">
    <location>
        <begin position="52"/>
        <end position="152"/>
    </location>
</feature>
<proteinExistence type="predicted"/>
<dbReference type="GO" id="GO:0006281">
    <property type="term" value="P:DNA repair"/>
    <property type="evidence" value="ECO:0007669"/>
    <property type="project" value="InterPro"/>
</dbReference>
<dbReference type="Pfam" id="PF03461">
    <property type="entry name" value="TRCF"/>
    <property type="match status" value="1"/>
</dbReference>
<name>A0AA51MJB8_9GAMM</name>
<dbReference type="SMART" id="SM00982">
    <property type="entry name" value="TRCF"/>
    <property type="match status" value="1"/>
</dbReference>
<evidence type="ECO:0000313" key="2">
    <source>
        <dbReference type="EMBL" id="MDQ5771032.1"/>
    </source>
</evidence>
<evidence type="ECO:0000259" key="1">
    <source>
        <dbReference type="SMART" id="SM00982"/>
    </source>
</evidence>
<reference evidence="3 4" key="1">
    <citation type="submission" date="2023-08" db="EMBL/GenBank/DDBJ databases">
        <title>New molecular markers tilS and rpoB for phylogenetic and monitoring studies of the genus Thiothrix biodiversity.</title>
        <authorList>
            <person name="Ravin N.V."/>
            <person name="Smolyakov D."/>
            <person name="Markov N.D."/>
            <person name="Beletsky A.V."/>
            <person name="Mardanov A.V."/>
            <person name="Rudenko T.S."/>
            <person name="Grabovich M.Y."/>
        </authorList>
    </citation>
    <scope>NUCLEOTIDE SEQUENCE</scope>
    <source>
        <strain evidence="3">DNT52</strain>
        <strain evidence="2 4">H33</strain>
    </source>
</reference>
<dbReference type="EMBL" id="JAVFKN010000073">
    <property type="protein sequence ID" value="MDQ5771032.1"/>
    <property type="molecule type" value="Genomic_DNA"/>
</dbReference>
<dbReference type="InterPro" id="IPR037235">
    <property type="entry name" value="TRCF-like_C_D7"/>
</dbReference>
<protein>
    <submittedName>
        <fullName evidence="3">TRCF domain-containing protein</fullName>
    </submittedName>
</protein>
<dbReference type="Proteomes" id="UP001223336">
    <property type="component" value="Unassembled WGS sequence"/>
</dbReference>
<dbReference type="RefSeq" id="WP_308136677.1">
    <property type="nucleotide sequence ID" value="NZ_CP133197.1"/>
</dbReference>